<evidence type="ECO:0000313" key="3">
    <source>
        <dbReference type="Proteomes" id="UP000594621"/>
    </source>
</evidence>
<feature type="compositionally biased region" description="Low complexity" evidence="1">
    <location>
        <begin position="117"/>
        <end position="132"/>
    </location>
</feature>
<gene>
    <name evidence="2" type="ORF">IC761_31815</name>
</gene>
<dbReference type="InterPro" id="IPR018648">
    <property type="entry name" value="DUF2076"/>
</dbReference>
<feature type="region of interest" description="Disordered" evidence="1">
    <location>
        <begin position="116"/>
        <end position="137"/>
    </location>
</feature>
<dbReference type="EMBL" id="CP061379">
    <property type="protein sequence ID" value="QPF91001.1"/>
    <property type="molecule type" value="Genomic_DNA"/>
</dbReference>
<sequence length="270" mass="28024">MTPQERQLVDELFDRLSKLENAPRDPDAITAISDGLRKAPGAIYALVQTTLLQDEALKRAHNRIQELEAAHAPAQAQSGGFLDTMRDTLFGSSPSRGSVPNVPPRDQRPVWNSGQTMQQAQPGYGQPPYGQAYGQGQGQGYGAPPVGGGGGSFLGTAAAAAAGVVGGSLLLSSIRGMMGGGSHQAFGDTTIIEERGGGSPWGGSDQSGGSLARDAGLNDIGSNRDSRQGLFDQTSNDRDDNDQDHDNNDNMDTADDSDFGGGDDGGSDYA</sequence>
<protein>
    <submittedName>
        <fullName evidence="2">DUF2076 domain-containing protein</fullName>
    </submittedName>
</protein>
<dbReference type="RefSeq" id="WP_195800579.1">
    <property type="nucleotide sequence ID" value="NZ_CP061379.1"/>
</dbReference>
<dbReference type="Pfam" id="PF09849">
    <property type="entry name" value="DUF2076"/>
    <property type="match status" value="1"/>
</dbReference>
<name>A0A7S9D4D2_9BRAD</name>
<feature type="region of interest" description="Disordered" evidence="1">
    <location>
        <begin position="192"/>
        <end position="270"/>
    </location>
</feature>
<evidence type="ECO:0000313" key="2">
    <source>
        <dbReference type="EMBL" id="QPF91001.1"/>
    </source>
</evidence>
<organism evidence="2 3">
    <name type="scientific">Bradyrhizobium commune</name>
    <dbReference type="NCBI Taxonomy" id="83627"/>
    <lineage>
        <taxon>Bacteria</taxon>
        <taxon>Pseudomonadati</taxon>
        <taxon>Pseudomonadota</taxon>
        <taxon>Alphaproteobacteria</taxon>
        <taxon>Hyphomicrobiales</taxon>
        <taxon>Nitrobacteraceae</taxon>
        <taxon>Bradyrhizobium</taxon>
    </lineage>
</organism>
<keyword evidence="3" id="KW-1185">Reference proteome</keyword>
<evidence type="ECO:0000256" key="1">
    <source>
        <dbReference type="SAM" id="MobiDB-lite"/>
    </source>
</evidence>
<proteinExistence type="predicted"/>
<reference evidence="2 3" key="1">
    <citation type="submission" date="2020-09" db="EMBL/GenBank/DDBJ databases">
        <title>Complete genomes of bradyrhizobia occurring on native shrubby legumes in Australia.</title>
        <authorList>
            <person name="Lafay B."/>
        </authorList>
    </citation>
    <scope>NUCLEOTIDE SEQUENCE [LARGE SCALE GENOMIC DNA]</scope>
    <source>
        <strain evidence="2 3">BDV5040</strain>
    </source>
</reference>
<dbReference type="AlphaFoldDB" id="A0A7S9D4D2"/>
<accession>A0A7S9D4D2</accession>
<dbReference type="Proteomes" id="UP000594621">
    <property type="component" value="Chromosome"/>
</dbReference>
<dbReference type="KEGG" id="bcou:IC761_31815"/>